<keyword evidence="1" id="KW-0812">Transmembrane</keyword>
<dbReference type="AlphaFoldDB" id="A0A4D5RYM0"/>
<evidence type="ECO:0000256" key="1">
    <source>
        <dbReference type="SAM" id="Phobius"/>
    </source>
</evidence>
<sequence length="86" mass="9826">MRRTCSGALTCALCTSTATRLPSSWLALLDFWWCFFMLARVLSSTRSTRNLSPQNGSSEDGCAMAHRFPRPKLQNRPNPDRRFFII</sequence>
<accession>A0A4D5RYM0</accession>
<dbReference type="EMBL" id="GHJT01007740">
    <property type="protein sequence ID" value="MOY41711.1"/>
    <property type="molecule type" value="Transcribed_RNA"/>
</dbReference>
<evidence type="ECO:0000313" key="2">
    <source>
        <dbReference type="EMBL" id="MOY41711.1"/>
    </source>
</evidence>
<proteinExistence type="predicted"/>
<feature type="transmembrane region" description="Helical" evidence="1">
    <location>
        <begin position="24"/>
        <end position="42"/>
    </location>
</feature>
<keyword evidence="1" id="KW-0472">Membrane</keyword>
<protein>
    <submittedName>
        <fullName evidence="2">Putative secreted protein</fullName>
    </submittedName>
</protein>
<name>A0A4D5RYM0_IXOSC</name>
<organism evidence="2">
    <name type="scientific">Ixodes scapularis</name>
    <name type="common">Black-legged tick</name>
    <name type="synonym">Deer tick</name>
    <dbReference type="NCBI Taxonomy" id="6945"/>
    <lineage>
        <taxon>Eukaryota</taxon>
        <taxon>Metazoa</taxon>
        <taxon>Ecdysozoa</taxon>
        <taxon>Arthropoda</taxon>
        <taxon>Chelicerata</taxon>
        <taxon>Arachnida</taxon>
        <taxon>Acari</taxon>
        <taxon>Parasitiformes</taxon>
        <taxon>Ixodida</taxon>
        <taxon>Ixodoidea</taxon>
        <taxon>Ixodidae</taxon>
        <taxon>Ixodinae</taxon>
        <taxon>Ixodes</taxon>
    </lineage>
</organism>
<keyword evidence="1" id="KW-1133">Transmembrane helix</keyword>
<reference evidence="2" key="1">
    <citation type="submission" date="2019-04" db="EMBL/GenBank/DDBJ databases">
        <title>An insight into the mialome of Ixodes scapularis.</title>
        <authorList>
            <person name="Ribeiro J.M."/>
            <person name="Mather T.N."/>
            <person name="Karim S."/>
        </authorList>
    </citation>
    <scope>NUCLEOTIDE SEQUENCE</scope>
</reference>